<feature type="region of interest" description="Disordered" evidence="1">
    <location>
        <begin position="73"/>
        <end position="113"/>
    </location>
</feature>
<evidence type="ECO:0000313" key="3">
    <source>
        <dbReference type="Proteomes" id="UP000821853"/>
    </source>
</evidence>
<name>A0A9J6GI97_HAELO</name>
<evidence type="ECO:0000256" key="1">
    <source>
        <dbReference type="SAM" id="MobiDB-lite"/>
    </source>
</evidence>
<gene>
    <name evidence="2" type="ORF">HPB48_011175</name>
</gene>
<feature type="compositionally biased region" description="Low complexity" evidence="1">
    <location>
        <begin position="93"/>
        <end position="113"/>
    </location>
</feature>
<protein>
    <submittedName>
        <fullName evidence="2">Uncharacterized protein</fullName>
    </submittedName>
</protein>
<organism evidence="2 3">
    <name type="scientific">Haemaphysalis longicornis</name>
    <name type="common">Bush tick</name>
    <dbReference type="NCBI Taxonomy" id="44386"/>
    <lineage>
        <taxon>Eukaryota</taxon>
        <taxon>Metazoa</taxon>
        <taxon>Ecdysozoa</taxon>
        <taxon>Arthropoda</taxon>
        <taxon>Chelicerata</taxon>
        <taxon>Arachnida</taxon>
        <taxon>Acari</taxon>
        <taxon>Parasitiformes</taxon>
        <taxon>Ixodida</taxon>
        <taxon>Ixodoidea</taxon>
        <taxon>Ixodidae</taxon>
        <taxon>Haemaphysalinae</taxon>
        <taxon>Haemaphysalis</taxon>
    </lineage>
</organism>
<dbReference type="Proteomes" id="UP000821853">
    <property type="component" value="Chromosome 5"/>
</dbReference>
<dbReference type="AlphaFoldDB" id="A0A9J6GI97"/>
<accession>A0A9J6GI97</accession>
<sequence length="128" mass="13997">MCNEFEANCKANSVRLSSTRQFGEINLIGSHNLPNLFKIPSFMFTFIRKMTSSFHFVYPSIRPPLQQLRGEQVNQGGVQATAGSDQRRDLEPARPAAPAVVHAPAALPATTHGAGLRIRTKGELLPAQ</sequence>
<keyword evidence="3" id="KW-1185">Reference proteome</keyword>
<dbReference type="VEuPathDB" id="VectorBase:HLOH_044703"/>
<reference evidence="2 3" key="1">
    <citation type="journal article" date="2020" name="Cell">
        <title>Large-Scale Comparative Analyses of Tick Genomes Elucidate Their Genetic Diversity and Vector Capacities.</title>
        <authorList>
            <consortium name="Tick Genome and Microbiome Consortium (TIGMIC)"/>
            <person name="Jia N."/>
            <person name="Wang J."/>
            <person name="Shi W."/>
            <person name="Du L."/>
            <person name="Sun Y."/>
            <person name="Zhan W."/>
            <person name="Jiang J.F."/>
            <person name="Wang Q."/>
            <person name="Zhang B."/>
            <person name="Ji P."/>
            <person name="Bell-Sakyi L."/>
            <person name="Cui X.M."/>
            <person name="Yuan T.T."/>
            <person name="Jiang B.G."/>
            <person name="Yang W.F."/>
            <person name="Lam T.T."/>
            <person name="Chang Q.C."/>
            <person name="Ding S.J."/>
            <person name="Wang X.J."/>
            <person name="Zhu J.G."/>
            <person name="Ruan X.D."/>
            <person name="Zhao L."/>
            <person name="Wei J.T."/>
            <person name="Ye R.Z."/>
            <person name="Que T.C."/>
            <person name="Du C.H."/>
            <person name="Zhou Y.H."/>
            <person name="Cheng J.X."/>
            <person name="Dai P.F."/>
            <person name="Guo W.B."/>
            <person name="Han X.H."/>
            <person name="Huang E.J."/>
            <person name="Li L.F."/>
            <person name="Wei W."/>
            <person name="Gao Y.C."/>
            <person name="Liu J.Z."/>
            <person name="Shao H.Z."/>
            <person name="Wang X."/>
            <person name="Wang C.C."/>
            <person name="Yang T.C."/>
            <person name="Huo Q.B."/>
            <person name="Li W."/>
            <person name="Chen H.Y."/>
            <person name="Chen S.E."/>
            <person name="Zhou L.G."/>
            <person name="Ni X.B."/>
            <person name="Tian J.H."/>
            <person name="Sheng Y."/>
            <person name="Liu T."/>
            <person name="Pan Y.S."/>
            <person name="Xia L.Y."/>
            <person name="Li J."/>
            <person name="Zhao F."/>
            <person name="Cao W.C."/>
        </authorList>
    </citation>
    <scope>NUCLEOTIDE SEQUENCE [LARGE SCALE GENOMIC DNA]</scope>
    <source>
        <strain evidence="2">HaeL-2018</strain>
    </source>
</reference>
<feature type="compositionally biased region" description="Polar residues" evidence="1">
    <location>
        <begin position="73"/>
        <end position="84"/>
    </location>
</feature>
<proteinExistence type="predicted"/>
<dbReference type="EMBL" id="JABSTR010000007">
    <property type="protein sequence ID" value="KAH9375149.1"/>
    <property type="molecule type" value="Genomic_DNA"/>
</dbReference>
<evidence type="ECO:0000313" key="2">
    <source>
        <dbReference type="EMBL" id="KAH9375149.1"/>
    </source>
</evidence>
<comment type="caution">
    <text evidence="2">The sequence shown here is derived from an EMBL/GenBank/DDBJ whole genome shotgun (WGS) entry which is preliminary data.</text>
</comment>